<accession>A0A1D9Q9N4</accession>
<keyword evidence="4 5" id="KW-0949">S-adenosyl-L-methionine</keyword>
<feature type="active site" evidence="5">
    <location>
        <position position="828"/>
    </location>
</feature>
<comment type="similarity">
    <text evidence="5">Belongs to the class I-like SAM-binding methyltransferase superfamily. C5-methyltransferase family.</text>
</comment>
<dbReference type="GO" id="GO:0032259">
    <property type="term" value="P:methylation"/>
    <property type="evidence" value="ECO:0007669"/>
    <property type="project" value="UniProtKB-KW"/>
</dbReference>
<dbReference type="Proteomes" id="UP000177798">
    <property type="component" value="Chromosome 8"/>
</dbReference>
<dbReference type="InterPro" id="IPR001525">
    <property type="entry name" value="C5_MeTfrase"/>
</dbReference>
<dbReference type="InterPro" id="IPR050390">
    <property type="entry name" value="C5-Methyltransferase"/>
</dbReference>
<dbReference type="SUPFAM" id="SSF53335">
    <property type="entry name" value="S-adenosyl-L-methionine-dependent methyltransferases"/>
    <property type="match status" value="1"/>
</dbReference>
<organism evidence="7 8">
    <name type="scientific">Sclerotinia sclerotiorum (strain ATCC 18683 / 1980 / Ss-1)</name>
    <name type="common">White mold</name>
    <name type="synonym">Whetzelinia sclerotiorum</name>
    <dbReference type="NCBI Taxonomy" id="665079"/>
    <lineage>
        <taxon>Eukaryota</taxon>
        <taxon>Fungi</taxon>
        <taxon>Dikarya</taxon>
        <taxon>Ascomycota</taxon>
        <taxon>Pezizomycotina</taxon>
        <taxon>Leotiomycetes</taxon>
        <taxon>Helotiales</taxon>
        <taxon>Sclerotiniaceae</taxon>
        <taxon>Sclerotinia</taxon>
    </lineage>
</organism>
<dbReference type="PANTHER" id="PTHR10629:SF52">
    <property type="entry name" value="DNA (CYTOSINE-5)-METHYLTRANSFERASE 1"/>
    <property type="match status" value="1"/>
</dbReference>
<dbReference type="Pfam" id="PF00145">
    <property type="entry name" value="DNA_methylase"/>
    <property type="match status" value="1"/>
</dbReference>
<evidence type="ECO:0000256" key="2">
    <source>
        <dbReference type="ARBA" id="ARBA00022603"/>
    </source>
</evidence>
<feature type="compositionally biased region" description="Pro residues" evidence="6">
    <location>
        <begin position="941"/>
        <end position="951"/>
    </location>
</feature>
<sequence>MDQAIVIDDDDAVMIEGDDRDEMVLLERGPSNSSTRFPIDVTIKYRTSYSVSEEDCLQKLTHRSHSDGSADASHPTYPASTNLTNAVTSGNPTVKDSKSLENGVCGVSFNQLGLIPQAVGYESSRSWNIAPEAGTNQEMSDPTGLSSHPTNRERDINALNEVVPESQDISHASIHERCHSSTSLVSILDGERGDELTVAHDANLHADNKIFLIEDNDDGDEITFAKGVQLRADDDIILIEDGEDLEFKLETQLLEKPEFDYLRSAIVNEKPKPRPKPKFHPLRNPPITSPYFECGTYLHGNLNLRPKKTIELEDGDFVYIKHIVKHVKPEDSRGSSLASAQNSSIMIRGLRLQRCKFLNGMLERKMNEVCLCYEIDLDDPREPEEQSLVEVPLTSIKALRSLHWTNHNYPEHRNLNRDDFANDEDAYNKGGLTVRWKYSCTYASASAREQNIYTERTLERITEELLSSVHENPRPHQVSNTQLRTEWRGETIPGGTYVPEYYELDEGDDSTTEVEQPQNSAMTDHIQSPSNSIIILNDEDDGASPPLRSQQLEADSIQVKRKSDFPSSSDADSDQDNQPAKKVRQVSKDRIETIRQRLGRVILSFDGKDYVEKSYNIGASSEVDTSNKFRKLPAPRRQVRHAGSSARCKGLRGSIPPKVRALPAPQRSSPGNSQNFYSMSSLSGIFSSIPPQIDVTSSELASPSPVGVIDLSSSPNHSRSSSLVQSNVSISHSQNQAHTLSPGQTLTYGDAFCGAGGTTRGAVMAGLRVKWGFDFDPHACTTWRLNFPYATCYEMSSDRFVALATPSPYSSFTPNDVKVDILHLSPPCQYFSPAHTQEGKNDEMNTASLFAVAAVIKVAKPRVVTLEQTFGILYPRFRGYFSSLILMFTSCGFSLRWAIVPLAQWGLPQRRFRLIIIASWQVSTKLPLSYTLTNNGLSPGEPLPPMPPPTHSSPSSPLPNTHPFKTVYQTLREIPPYAANHSPHLLPEKDLKAYSPHAILPHTMTTSCCENWHPSGKRGFTDREFACLQGFPLKHRFGPNGIKRQIGNAVPPVVAKVLFEGIRRFMEETDGIVRDEHGGGGDGGLGDAMDVCGKVEGYQTVDGDCEVKVLVEESSKTNEELEQMALLDKESEDEDELLGIGRAVKPIIID</sequence>
<protein>
    <recommendedName>
        <fullName evidence="1">DNA (cytosine-5-)-methyltransferase</fullName>
        <ecNumber evidence="1">2.1.1.37</ecNumber>
    </recommendedName>
</protein>
<dbReference type="GO" id="GO:0003886">
    <property type="term" value="F:DNA (cytosine-5-)-methyltransferase activity"/>
    <property type="evidence" value="ECO:0007669"/>
    <property type="project" value="UniProtKB-EC"/>
</dbReference>
<feature type="region of interest" description="Disordered" evidence="6">
    <location>
        <begin position="507"/>
        <end position="528"/>
    </location>
</feature>
<dbReference type="InterPro" id="IPR029063">
    <property type="entry name" value="SAM-dependent_MTases_sf"/>
</dbReference>
<dbReference type="EMBL" id="CP017821">
    <property type="protein sequence ID" value="APA11608.1"/>
    <property type="molecule type" value="Genomic_DNA"/>
</dbReference>
<feature type="region of interest" description="Disordered" evidence="6">
    <location>
        <begin position="61"/>
        <end position="92"/>
    </location>
</feature>
<dbReference type="EC" id="2.1.1.37" evidence="1"/>
<evidence type="ECO:0000256" key="3">
    <source>
        <dbReference type="ARBA" id="ARBA00022679"/>
    </source>
</evidence>
<reference evidence="8" key="1">
    <citation type="journal article" date="2017" name="Genome Biol. Evol.">
        <title>The complete genome sequence of the phytopathogenic fungus Sclerotinia sclerotiorum reveals insights into the genome architecture of broad host range pathogens.</title>
        <authorList>
            <person name="Derbyshire M."/>
            <person name="Denton-Giles M."/>
            <person name="Hegedus D."/>
            <person name="Seifbarghy S."/>
            <person name="Rollins J."/>
            <person name="van Kan J."/>
            <person name="Seidl M.F."/>
            <person name="Faino L."/>
            <person name="Mbengue M."/>
            <person name="Navaud O."/>
            <person name="Raffaele S."/>
            <person name="Hammond-Kosack K."/>
            <person name="Heard S."/>
            <person name="Oliver R."/>
        </authorList>
    </citation>
    <scope>NUCLEOTIDE SEQUENCE [LARGE SCALE GENOMIC DNA]</scope>
    <source>
        <strain evidence="8">ATCC 18683 / 1980 / Ss-1</strain>
    </source>
</reference>
<keyword evidence="3 5" id="KW-0808">Transferase</keyword>
<feature type="region of interest" description="Disordered" evidence="6">
    <location>
        <begin position="937"/>
        <end position="959"/>
    </location>
</feature>
<dbReference type="Gene3D" id="3.90.120.10">
    <property type="entry name" value="DNA Methylase, subunit A, domain 2"/>
    <property type="match status" value="1"/>
</dbReference>
<evidence type="ECO:0000256" key="4">
    <source>
        <dbReference type="ARBA" id="ARBA00022691"/>
    </source>
</evidence>
<dbReference type="InterPro" id="IPR018117">
    <property type="entry name" value="C5_DNA_meth_AS"/>
</dbReference>
<keyword evidence="2 5" id="KW-0489">Methyltransferase</keyword>
<feature type="region of interest" description="Disordered" evidence="6">
    <location>
        <begin position="640"/>
        <end position="674"/>
    </location>
</feature>
<dbReference type="VEuPathDB" id="FungiDB:sscle_08g063780"/>
<evidence type="ECO:0000313" key="7">
    <source>
        <dbReference type="EMBL" id="APA11608.1"/>
    </source>
</evidence>
<name>A0A1D9Q9N4_SCLS1</name>
<evidence type="ECO:0000313" key="8">
    <source>
        <dbReference type="Proteomes" id="UP000177798"/>
    </source>
</evidence>
<dbReference type="Gene3D" id="3.40.50.150">
    <property type="entry name" value="Vaccinia Virus protein VP39"/>
    <property type="match status" value="1"/>
</dbReference>
<dbReference type="PROSITE" id="PS00095">
    <property type="entry name" value="C5_MTASE_2"/>
    <property type="match status" value="1"/>
</dbReference>
<dbReference type="OrthoDB" id="414133at2759"/>
<feature type="region of interest" description="Disordered" evidence="6">
    <location>
        <begin position="553"/>
        <end position="588"/>
    </location>
</feature>
<evidence type="ECO:0000256" key="1">
    <source>
        <dbReference type="ARBA" id="ARBA00011975"/>
    </source>
</evidence>
<dbReference type="PROSITE" id="PS00094">
    <property type="entry name" value="C5_MTASE_1"/>
    <property type="match status" value="1"/>
</dbReference>
<dbReference type="InterPro" id="IPR031303">
    <property type="entry name" value="C5_meth_CS"/>
</dbReference>
<feature type="compositionally biased region" description="Polar residues" evidence="6">
    <location>
        <begin position="513"/>
        <end position="528"/>
    </location>
</feature>
<evidence type="ECO:0000256" key="5">
    <source>
        <dbReference type="PROSITE-ProRule" id="PRU01016"/>
    </source>
</evidence>
<dbReference type="AlphaFoldDB" id="A0A1D9Q9N4"/>
<evidence type="ECO:0000256" key="6">
    <source>
        <dbReference type="SAM" id="MobiDB-lite"/>
    </source>
</evidence>
<gene>
    <name evidence="7" type="ORF">sscle_08g063780</name>
</gene>
<feature type="compositionally biased region" description="Polar residues" evidence="6">
    <location>
        <begin position="78"/>
        <end position="92"/>
    </location>
</feature>
<dbReference type="PANTHER" id="PTHR10629">
    <property type="entry name" value="CYTOSINE-SPECIFIC METHYLTRANSFERASE"/>
    <property type="match status" value="1"/>
</dbReference>
<dbReference type="PROSITE" id="PS51679">
    <property type="entry name" value="SAM_MT_C5"/>
    <property type="match status" value="1"/>
</dbReference>
<proteinExistence type="inferred from homology"/>